<name>A0A8H8WUB1_9HYPH</name>
<proteinExistence type="predicted"/>
<reference evidence="2" key="1">
    <citation type="submission" date="2020-11" db="EMBL/GenBank/DDBJ databases">
        <title>Complete genome sequence of a novel pathogenic Methylobacterium strain isolated from rice in Vietnam.</title>
        <authorList>
            <person name="Lai K."/>
            <person name="Okazaki S."/>
            <person name="Higashi K."/>
            <person name="Mori H."/>
            <person name="Toyoda A."/>
            <person name="Kurokawa K."/>
        </authorList>
    </citation>
    <scope>NUCLEOTIDE SEQUENCE</scope>
    <source>
        <strain evidence="2">VL1</strain>
    </source>
</reference>
<gene>
    <name evidence="2" type="ORF">mvi_28180</name>
</gene>
<evidence type="ECO:0000313" key="3">
    <source>
        <dbReference type="Proteomes" id="UP000663508"/>
    </source>
</evidence>
<feature type="region of interest" description="Disordered" evidence="1">
    <location>
        <begin position="1"/>
        <end position="26"/>
    </location>
</feature>
<protein>
    <submittedName>
        <fullName evidence="2">Uncharacterized protein</fullName>
    </submittedName>
</protein>
<organism evidence="2 3">
    <name type="scientific">Methylobacterium indicum</name>
    <dbReference type="NCBI Taxonomy" id="1775910"/>
    <lineage>
        <taxon>Bacteria</taxon>
        <taxon>Pseudomonadati</taxon>
        <taxon>Pseudomonadota</taxon>
        <taxon>Alphaproteobacteria</taxon>
        <taxon>Hyphomicrobiales</taxon>
        <taxon>Methylobacteriaceae</taxon>
        <taxon>Methylobacterium</taxon>
    </lineage>
</organism>
<dbReference type="Proteomes" id="UP000663508">
    <property type="component" value="Chromosome"/>
</dbReference>
<evidence type="ECO:0000256" key="1">
    <source>
        <dbReference type="SAM" id="MobiDB-lite"/>
    </source>
</evidence>
<dbReference type="AlphaFoldDB" id="A0A8H8WUB1"/>
<dbReference type="EMBL" id="AP024145">
    <property type="protein sequence ID" value="BCM84357.1"/>
    <property type="molecule type" value="Genomic_DNA"/>
</dbReference>
<accession>A0A8H8WUB1</accession>
<sequence length="75" mass="7975">MTWHAAMNPPPSAGEGARQSRAGERNHVSEYGGTVLTGASWISVALPLSRLTAFATLPRRGGRVHSGAPFDEAFR</sequence>
<dbReference type="KEGG" id="mind:mvi_28180"/>
<evidence type="ECO:0000313" key="2">
    <source>
        <dbReference type="EMBL" id="BCM84357.1"/>
    </source>
</evidence>